<dbReference type="SUPFAM" id="SSF64484">
    <property type="entry name" value="beta and beta-prime subunits of DNA dependent RNA-polymerase"/>
    <property type="match status" value="1"/>
</dbReference>
<sequence>KATASKHSTPEHEEDLEIAEESEERAEVESLLTQGKGQALIMPHLARQILRKVWRQDGKVLRKAFSCLDQMRGSGTPTDMFFLDAVLVPPSRFRPLSVMGDRKFENPQTANFSRVLADNFEIRDLLTKMDSDLSKTEEITVDNGENSLVAQLQAKWVQLQTHINCLIDSDLDKLTAANNKIPGIRQLLEKKEGLFRMHMMGKRVNYAARSVISPDPCISTNEIGVPEVFARKLTYPQPVTPWNVHELRQYVINGPNVYPGASLVMNEDGSVTKLSATNATQREAVAKQLLTPNDTSGKPMLPKQVFRHLKDGDVMLLNRQPTLHRPSIQAHKARVLHGLKTLRMHYSNCKAYNADFDGDEMNAHFPQSELCRSEAYGIASTDSQYLVPKDGTPLAGLIQDHMVAGTALTVRGQFFSRHDYCNLLQAALTDQNRRIRLLPPAIVKPCPMWSGKQVVSTLLLNIIPKGKKPLSLNSSTKIPEKSWISTKVETPMAQFTAQDMGESTVLVRHGELLQGVLDKAQCGNSSFGLVHCVYELYGGEVAGKLLTCLGRLYTSFLQLSGFTLGVEDILVKDKANSKRRKIIAKSTKEGYGAAMQAFGVSPEECTESELLGMLKEAQFGTDDLKMRELDMCVKTVTDAVQDKIVRSTMPTELYKGFPSNNLQLMVQSGAKGSAVNCMQISCLLGQIELEGRRPPLMKSGRSLPSFLPYDLSPRAGGFVAGRFLTGIRPQEYFFHCMAGREGLVDTAVKTSRSGYLQRCLIKHLEGLAVSYDMTVRDSDSSVIQFSYGEDGLEVVKTPFLQPKQFPFLLQNQDVIMPANQEPPREEKAIKKAKKKIQKWQKKHKTKTRTSGFLAFCEQHGGHLNGLENGAASQIEERTGRTPLAMKLQQEWWNLTPKQRHKYEKGRSPCPDPVSARFWSQLHTGAISETLQKSVGGKTRGEELQKLVNEKAVRSLSAPGEAVGLLCAQSIGEPSTQMTLNTFHFAGRGEMNVTLGIPRLREVLMTASSTIKTPAMDIPVLDMPEARAAARDLQTRLSCVYLSEVLQEVNISEYLHSSSHIRSVHFTLLPRDSLKDKVNLKPKQIVSVIEHGFLTRVARAANDALTKMHNKALTSQATLRRVERAEAADSGVNAPADDADSDVEENDGDAAAAKEISRHTDTLEYEGEDDEREAVGEESLQGDDIEDDTLPESQQTPEGDETEDDDAADLSKIKELNFVHDYRRHKKGKWCEVIFQFDVGRRRVDLKSLIDKKAREFVIQQVKGIRRCVLTERADKQGSRLHLRTEGINLQEMMKYWDILDLNSLYTNSIVDIQETYGIEAANRAIIKEVKDVFAAYGIRVDYRHLSLLADYMTFQGSFMGFNRLAIATNPSPLQKITFETSMNFLVNACTNARPDQLRSPSARLVAGQVVSSGTGCFEVVPPLTM</sequence>
<evidence type="ECO:0000256" key="17">
    <source>
        <dbReference type="ARBA" id="ARBA00074527"/>
    </source>
</evidence>
<dbReference type="Gene3D" id="6.20.50.80">
    <property type="match status" value="1"/>
</dbReference>
<dbReference type="SMART" id="SM00663">
    <property type="entry name" value="RPOLA_N"/>
    <property type="match status" value="1"/>
</dbReference>
<organism evidence="21 22">
    <name type="scientific">Batillaria attramentaria</name>
    <dbReference type="NCBI Taxonomy" id="370345"/>
    <lineage>
        <taxon>Eukaryota</taxon>
        <taxon>Metazoa</taxon>
        <taxon>Spiralia</taxon>
        <taxon>Lophotrochozoa</taxon>
        <taxon>Mollusca</taxon>
        <taxon>Gastropoda</taxon>
        <taxon>Caenogastropoda</taxon>
        <taxon>Sorbeoconcha</taxon>
        <taxon>Cerithioidea</taxon>
        <taxon>Batillariidae</taxon>
        <taxon>Batillaria</taxon>
    </lineage>
</organism>
<evidence type="ECO:0000256" key="10">
    <source>
        <dbReference type="ARBA" id="ARBA00022833"/>
    </source>
</evidence>
<evidence type="ECO:0000313" key="21">
    <source>
        <dbReference type="EMBL" id="KAK7474278.1"/>
    </source>
</evidence>
<dbReference type="InterPro" id="IPR007081">
    <property type="entry name" value="RNA_pol_Rpb1_5"/>
</dbReference>
<evidence type="ECO:0000313" key="22">
    <source>
        <dbReference type="Proteomes" id="UP001519460"/>
    </source>
</evidence>
<comment type="caution">
    <text evidence="21">The sequence shown here is derived from an EMBL/GenBank/DDBJ whole genome shotgun (WGS) entry which is preliminary data.</text>
</comment>
<evidence type="ECO:0000256" key="8">
    <source>
        <dbReference type="ARBA" id="ARBA00022695"/>
    </source>
</evidence>
<dbReference type="InterPro" id="IPR015699">
    <property type="entry name" value="DNA-dir_RNA_pol1_lsu_N"/>
</dbReference>
<feature type="compositionally biased region" description="Acidic residues" evidence="19">
    <location>
        <begin position="1162"/>
        <end position="1171"/>
    </location>
</feature>
<keyword evidence="11" id="KW-0460">Magnesium</keyword>
<dbReference type="EMBL" id="JACVVK020000441">
    <property type="protein sequence ID" value="KAK7474278.1"/>
    <property type="molecule type" value="Genomic_DNA"/>
</dbReference>
<feature type="region of interest" description="Disordered" evidence="19">
    <location>
        <begin position="1"/>
        <end position="22"/>
    </location>
</feature>
<dbReference type="Gene3D" id="3.30.70.2850">
    <property type="match status" value="1"/>
</dbReference>
<dbReference type="Gene3D" id="1.10.132.30">
    <property type="match status" value="1"/>
</dbReference>
<feature type="region of interest" description="Disordered" evidence="19">
    <location>
        <begin position="1123"/>
        <end position="1206"/>
    </location>
</feature>
<evidence type="ECO:0000256" key="13">
    <source>
        <dbReference type="ARBA" id="ARBA00023242"/>
    </source>
</evidence>
<evidence type="ECO:0000256" key="12">
    <source>
        <dbReference type="ARBA" id="ARBA00023163"/>
    </source>
</evidence>
<keyword evidence="7" id="KW-0808">Transferase</keyword>
<evidence type="ECO:0000256" key="16">
    <source>
        <dbReference type="ARBA" id="ARBA00074245"/>
    </source>
</evidence>
<keyword evidence="10" id="KW-0862">Zinc</keyword>
<evidence type="ECO:0000259" key="20">
    <source>
        <dbReference type="SMART" id="SM00663"/>
    </source>
</evidence>
<evidence type="ECO:0000256" key="2">
    <source>
        <dbReference type="ARBA" id="ARBA00006460"/>
    </source>
</evidence>
<dbReference type="Proteomes" id="UP001519460">
    <property type="component" value="Unassembled WGS sequence"/>
</dbReference>
<evidence type="ECO:0000256" key="7">
    <source>
        <dbReference type="ARBA" id="ARBA00022679"/>
    </source>
</evidence>
<evidence type="ECO:0000256" key="6">
    <source>
        <dbReference type="ARBA" id="ARBA00022553"/>
    </source>
</evidence>
<dbReference type="Pfam" id="PF04998">
    <property type="entry name" value="RNA_pol_Rpb1_5"/>
    <property type="match status" value="1"/>
</dbReference>
<dbReference type="Pfam" id="PF05000">
    <property type="entry name" value="RNA_pol_Rpb1_4"/>
    <property type="match status" value="1"/>
</dbReference>
<dbReference type="GO" id="GO:0005736">
    <property type="term" value="C:RNA polymerase I complex"/>
    <property type="evidence" value="ECO:0007669"/>
    <property type="project" value="UniProtKB-ARBA"/>
</dbReference>
<dbReference type="Pfam" id="PF04983">
    <property type="entry name" value="RNA_pol_Rpb1_3"/>
    <property type="match status" value="1"/>
</dbReference>
<dbReference type="InterPro" id="IPR047107">
    <property type="entry name" value="DNA-dir_RNA_pol1_lsu_C"/>
</dbReference>
<dbReference type="PANTHER" id="PTHR19376:SF11">
    <property type="entry name" value="DNA-DIRECTED RNA POLYMERASE I SUBUNIT RPA1"/>
    <property type="match status" value="1"/>
</dbReference>
<feature type="compositionally biased region" description="Acidic residues" evidence="19">
    <location>
        <begin position="12"/>
        <end position="22"/>
    </location>
</feature>
<dbReference type="InterPro" id="IPR045867">
    <property type="entry name" value="DNA-dir_RpoC_beta_prime"/>
</dbReference>
<evidence type="ECO:0000256" key="5">
    <source>
        <dbReference type="ARBA" id="ARBA00022478"/>
    </source>
</evidence>
<dbReference type="Gene3D" id="1.10.274.100">
    <property type="entry name" value="RNA polymerase Rpb1, domain 3"/>
    <property type="match status" value="1"/>
</dbReference>
<evidence type="ECO:0000256" key="4">
    <source>
        <dbReference type="ARBA" id="ARBA00012418"/>
    </source>
</evidence>
<evidence type="ECO:0000256" key="14">
    <source>
        <dbReference type="ARBA" id="ARBA00048552"/>
    </source>
</evidence>
<evidence type="ECO:0000256" key="11">
    <source>
        <dbReference type="ARBA" id="ARBA00022842"/>
    </source>
</evidence>
<evidence type="ECO:0000256" key="3">
    <source>
        <dbReference type="ARBA" id="ARBA00011251"/>
    </source>
</evidence>
<dbReference type="InterPro" id="IPR006592">
    <property type="entry name" value="RNA_pol_N"/>
</dbReference>
<feature type="compositionally biased region" description="Acidic residues" evidence="19">
    <location>
        <begin position="1179"/>
        <end position="1189"/>
    </location>
</feature>
<evidence type="ECO:0000256" key="1">
    <source>
        <dbReference type="ARBA" id="ARBA00004604"/>
    </source>
</evidence>
<keyword evidence="6" id="KW-0597">Phosphoprotein</keyword>
<dbReference type="InterPro" id="IPR038120">
    <property type="entry name" value="Rpb1_funnel_sf"/>
</dbReference>
<keyword evidence="5" id="KW-0240">DNA-directed RNA polymerase</keyword>
<dbReference type="GO" id="GO:0046872">
    <property type="term" value="F:metal ion binding"/>
    <property type="evidence" value="ECO:0007669"/>
    <property type="project" value="UniProtKB-KW"/>
</dbReference>
<dbReference type="FunFam" id="2.40.40.20:FF:000019">
    <property type="entry name" value="DNA-directed RNA polymerase II subunit RPB1"/>
    <property type="match status" value="1"/>
</dbReference>
<dbReference type="InterPro" id="IPR000722">
    <property type="entry name" value="RNA_pol_asu"/>
</dbReference>
<feature type="compositionally biased region" description="Acidic residues" evidence="19">
    <location>
        <begin position="1197"/>
        <end position="1206"/>
    </location>
</feature>
<dbReference type="Gene3D" id="2.40.40.20">
    <property type="match status" value="1"/>
</dbReference>
<keyword evidence="8" id="KW-0548">Nucleotidyltransferase</keyword>
<dbReference type="FunFam" id="3.30.1490.180:FF:000003">
    <property type="entry name" value="DNA-directed RNA polymerase subunit"/>
    <property type="match status" value="1"/>
</dbReference>
<dbReference type="InterPro" id="IPR007066">
    <property type="entry name" value="RNA_pol_Rpb1_3"/>
</dbReference>
<keyword evidence="22" id="KW-1185">Reference proteome</keyword>
<dbReference type="FunFam" id="1.10.274.100:FF:000012">
    <property type="entry name" value="DNA-directed RNA polymerase subunit"/>
    <property type="match status" value="1"/>
</dbReference>
<accession>A0ABD0JH41</accession>
<comment type="subunit">
    <text evidence="3">Component of the RNA polymerase I (Pol I) complex consisting of at least 13 subunits.</text>
</comment>
<feature type="compositionally biased region" description="Acidic residues" evidence="19">
    <location>
        <begin position="1136"/>
        <end position="1147"/>
    </location>
</feature>
<reference evidence="21 22" key="1">
    <citation type="journal article" date="2023" name="Sci. Data">
        <title>Genome assembly of the Korean intertidal mud-creeper Batillaria attramentaria.</title>
        <authorList>
            <person name="Patra A.K."/>
            <person name="Ho P.T."/>
            <person name="Jun S."/>
            <person name="Lee S.J."/>
            <person name="Kim Y."/>
            <person name="Won Y.J."/>
        </authorList>
    </citation>
    <scope>NUCLEOTIDE SEQUENCE [LARGE SCALE GENOMIC DNA]</scope>
    <source>
        <strain evidence="21">Wonlab-2016</strain>
    </source>
</reference>
<evidence type="ECO:0000256" key="19">
    <source>
        <dbReference type="SAM" id="MobiDB-lite"/>
    </source>
</evidence>
<dbReference type="InterPro" id="IPR042102">
    <property type="entry name" value="RNA_pol_Rpb1_3_sf"/>
</dbReference>
<dbReference type="Pfam" id="PF00623">
    <property type="entry name" value="RNA_pol_Rpb1_2"/>
    <property type="match status" value="1"/>
</dbReference>
<name>A0ABD0JH41_9CAEN</name>
<comment type="function">
    <text evidence="15">DNA-dependent RNA polymerase catalyzes the transcription of DNA into RNA using the four ribonucleoside triphosphates as substrates. Largest and catalytic core component of RNA polymerase I which synthesizes ribosomal RNA precursors. Forms the polymerase active center together with the second largest subunit. A single stranded DNA template strand of the promoter is positioned within the central active site cleft of Pol I. A bridging helix emanates from RPA1 and crosses the cleft near the catalytic site and is thought to promote translocation of Pol I by acting as a ratchet that moves the RNA-DNA hybrid through the active site by switching from straight to bent conformations at each step of nucleotide addition.</text>
</comment>
<comment type="similarity">
    <text evidence="2">Belongs to the RNA polymerase beta' chain family.</text>
</comment>
<proteinExistence type="inferred from homology"/>
<evidence type="ECO:0000256" key="18">
    <source>
        <dbReference type="ARBA" id="ARBA00078097"/>
    </source>
</evidence>
<gene>
    <name evidence="21" type="ORF">BaRGS_00034470</name>
</gene>
<dbReference type="CDD" id="cd02735">
    <property type="entry name" value="RNAP_I_Rpa1_C"/>
    <property type="match status" value="1"/>
</dbReference>
<evidence type="ECO:0000256" key="15">
    <source>
        <dbReference type="ARBA" id="ARBA00053996"/>
    </source>
</evidence>
<dbReference type="CDD" id="cd01435">
    <property type="entry name" value="RNAP_I_RPA1_N"/>
    <property type="match status" value="1"/>
</dbReference>
<keyword evidence="13" id="KW-0539">Nucleus</keyword>
<dbReference type="Gene3D" id="3.30.1490.180">
    <property type="entry name" value="RNA polymerase ii"/>
    <property type="match status" value="1"/>
</dbReference>
<dbReference type="InterPro" id="IPR007083">
    <property type="entry name" value="RNA_pol_Rpb1_4"/>
</dbReference>
<dbReference type="EC" id="2.7.7.6" evidence="4"/>
<feature type="non-terminal residue" evidence="21">
    <location>
        <position position="1"/>
    </location>
</feature>
<evidence type="ECO:0000256" key="9">
    <source>
        <dbReference type="ARBA" id="ARBA00022723"/>
    </source>
</evidence>
<dbReference type="GO" id="GO:0003899">
    <property type="term" value="F:DNA-directed RNA polymerase activity"/>
    <property type="evidence" value="ECO:0007669"/>
    <property type="project" value="UniProtKB-EC"/>
</dbReference>
<comment type="subcellular location">
    <subcellularLocation>
        <location evidence="1">Nucleus</location>
        <location evidence="1">Nucleolus</location>
    </subcellularLocation>
</comment>
<comment type="catalytic activity">
    <reaction evidence="14">
        <text>RNA(n) + a ribonucleoside 5'-triphosphate = RNA(n+1) + diphosphate</text>
        <dbReference type="Rhea" id="RHEA:21248"/>
        <dbReference type="Rhea" id="RHEA-COMP:14527"/>
        <dbReference type="Rhea" id="RHEA-COMP:17342"/>
        <dbReference type="ChEBI" id="CHEBI:33019"/>
        <dbReference type="ChEBI" id="CHEBI:61557"/>
        <dbReference type="ChEBI" id="CHEBI:140395"/>
        <dbReference type="EC" id="2.7.7.6"/>
    </reaction>
</comment>
<keyword evidence="9" id="KW-0479">Metal-binding</keyword>
<keyword evidence="12" id="KW-0804">Transcription</keyword>
<protein>
    <recommendedName>
        <fullName evidence="16">DNA-directed RNA polymerase I subunit RPA1</fullName>
        <ecNumber evidence="4">2.7.7.6</ecNumber>
    </recommendedName>
    <alternativeName>
        <fullName evidence="18">DNA-directed RNA polymerase I largest subunit</fullName>
    </alternativeName>
    <alternativeName>
        <fullName evidence="17">DNA-directed RNA polymerase I subunit rpa1</fullName>
    </alternativeName>
</protein>
<dbReference type="Gene3D" id="6.10.250.2940">
    <property type="match status" value="1"/>
</dbReference>
<dbReference type="PANTHER" id="PTHR19376">
    <property type="entry name" value="DNA-DIRECTED RNA POLYMERASE"/>
    <property type="match status" value="1"/>
</dbReference>
<feature type="domain" description="RNA polymerase N-terminal" evidence="20">
    <location>
        <begin position="79"/>
        <end position="409"/>
    </location>
</feature>